<sequence length="440" mass="51983">MAFVMSIFLKILIILLLIFLKTGAKNKVLECIIVPLHKNGNKNLAENYRPIALINYLVKLYETSIFKKYRNILNENIKSYQFGFVERKSAKIQYEILNSWIDEKFNISKVDNVFLLFIDFKKAYDYVNRKILIEKLENYKMPNEFINAIKLIFKDQTLRVLNSKMPWINISRGVRQGSPLSPILFNLYINDLFDFLELDKRLFIRAYADDILIASDDYQSIAKACEVVANWCNTNYMEINKGTDKTAIMILSRKNEICFDRYEENDYASLTKSYKYLGNVIKIRKDGKFFINRYSLEQYRIRLPKFRFCLNNIARSIGQDSFNYKSIKILIESCIRGNLYGMGNIAERNEKKMFLTGEKAKLETCVRKLLRKVLHAPQWCPIPILHLITKIPSCQLILREIKVNRLKELWKNYNIEDFDKTDKELLKNQFLNCSRPIIEV</sequence>
<organism evidence="3 4">
    <name type="scientific">Blepharisma stoltei</name>
    <dbReference type="NCBI Taxonomy" id="1481888"/>
    <lineage>
        <taxon>Eukaryota</taxon>
        <taxon>Sar</taxon>
        <taxon>Alveolata</taxon>
        <taxon>Ciliophora</taxon>
        <taxon>Postciliodesmatophora</taxon>
        <taxon>Heterotrichea</taxon>
        <taxon>Heterotrichida</taxon>
        <taxon>Blepharismidae</taxon>
        <taxon>Blepharisma</taxon>
    </lineage>
</organism>
<dbReference type="SUPFAM" id="SSF56672">
    <property type="entry name" value="DNA/RNA polymerases"/>
    <property type="match status" value="1"/>
</dbReference>
<reference evidence="3" key="1">
    <citation type="submission" date="2021-09" db="EMBL/GenBank/DDBJ databases">
        <authorList>
            <consortium name="AG Swart"/>
            <person name="Singh M."/>
            <person name="Singh A."/>
            <person name="Seah K."/>
            <person name="Emmerich C."/>
        </authorList>
    </citation>
    <scope>NUCLEOTIDE SEQUENCE</scope>
    <source>
        <strain evidence="3">ATCC30299</strain>
    </source>
</reference>
<evidence type="ECO:0000256" key="1">
    <source>
        <dbReference type="SAM" id="SignalP"/>
    </source>
</evidence>
<dbReference type="Gene3D" id="3.30.70.270">
    <property type="match status" value="1"/>
</dbReference>
<gene>
    <name evidence="3" type="ORF">BSTOLATCC_MIC7522</name>
</gene>
<evidence type="ECO:0000313" key="4">
    <source>
        <dbReference type="Proteomes" id="UP001162131"/>
    </source>
</evidence>
<feature type="domain" description="Reverse transcriptase" evidence="2">
    <location>
        <begin position="17"/>
        <end position="281"/>
    </location>
</feature>
<name>A0AAU9IHJ6_9CILI</name>
<dbReference type="AlphaFoldDB" id="A0AAU9IHJ6"/>
<accession>A0AAU9IHJ6</accession>
<keyword evidence="1" id="KW-0732">Signal</keyword>
<dbReference type="PANTHER" id="PTHR19446">
    <property type="entry name" value="REVERSE TRANSCRIPTASES"/>
    <property type="match status" value="1"/>
</dbReference>
<dbReference type="EMBL" id="CAJZBQ010000009">
    <property type="protein sequence ID" value="CAG9312726.1"/>
    <property type="molecule type" value="Genomic_DNA"/>
</dbReference>
<dbReference type="PROSITE" id="PS50878">
    <property type="entry name" value="RT_POL"/>
    <property type="match status" value="1"/>
</dbReference>
<feature type="chain" id="PRO_5043953223" description="Reverse transcriptase domain-containing protein" evidence="1">
    <location>
        <begin position="25"/>
        <end position="440"/>
    </location>
</feature>
<comment type="caution">
    <text evidence="3">The sequence shown here is derived from an EMBL/GenBank/DDBJ whole genome shotgun (WGS) entry which is preliminary data.</text>
</comment>
<dbReference type="InterPro" id="IPR043128">
    <property type="entry name" value="Rev_trsase/Diguanyl_cyclase"/>
</dbReference>
<keyword evidence="4" id="KW-1185">Reference proteome</keyword>
<dbReference type="CDD" id="cd01650">
    <property type="entry name" value="RT_nLTR_like"/>
    <property type="match status" value="1"/>
</dbReference>
<evidence type="ECO:0000313" key="3">
    <source>
        <dbReference type="EMBL" id="CAG9312726.1"/>
    </source>
</evidence>
<dbReference type="Proteomes" id="UP001162131">
    <property type="component" value="Unassembled WGS sequence"/>
</dbReference>
<protein>
    <recommendedName>
        <fullName evidence="2">Reverse transcriptase domain-containing protein</fullName>
    </recommendedName>
</protein>
<feature type="signal peptide" evidence="1">
    <location>
        <begin position="1"/>
        <end position="24"/>
    </location>
</feature>
<dbReference type="InterPro" id="IPR043502">
    <property type="entry name" value="DNA/RNA_pol_sf"/>
</dbReference>
<dbReference type="Pfam" id="PF00078">
    <property type="entry name" value="RVT_1"/>
    <property type="match status" value="1"/>
</dbReference>
<dbReference type="InterPro" id="IPR000477">
    <property type="entry name" value="RT_dom"/>
</dbReference>
<evidence type="ECO:0000259" key="2">
    <source>
        <dbReference type="PROSITE" id="PS50878"/>
    </source>
</evidence>
<proteinExistence type="predicted"/>